<gene>
    <name evidence="2" type="ORF">HNQ73_000901</name>
</gene>
<dbReference type="InterPro" id="IPR012644">
    <property type="entry name" value="CHP02300_FYDLN_acid"/>
</dbReference>
<feature type="region of interest" description="Disordered" evidence="1">
    <location>
        <begin position="78"/>
        <end position="121"/>
    </location>
</feature>
<evidence type="ECO:0000313" key="3">
    <source>
        <dbReference type="Proteomes" id="UP000588017"/>
    </source>
</evidence>
<keyword evidence="3" id="KW-1185">Reference proteome</keyword>
<reference evidence="2 3" key="1">
    <citation type="submission" date="2020-08" db="EMBL/GenBank/DDBJ databases">
        <title>Genomic Encyclopedia of Type Strains, Phase IV (KMG-IV): sequencing the most valuable type-strain genomes for metagenomic binning, comparative biology and taxonomic classification.</title>
        <authorList>
            <person name="Goeker M."/>
        </authorList>
    </citation>
    <scope>NUCLEOTIDE SEQUENCE [LARGE SCALE GENOMIC DNA]</scope>
    <source>
        <strain evidence="2 3">DSM 101465</strain>
    </source>
</reference>
<proteinExistence type="predicted"/>
<dbReference type="NCBIfam" id="TIGR02300">
    <property type="entry name" value="FYDLN_acid"/>
    <property type="match status" value="1"/>
</dbReference>
<dbReference type="AlphaFoldDB" id="A0A841KCV3"/>
<sequence length="121" mass="13177">MAKPELGTKRQCLSCGAKFYDLNKDPIVCPKCSTVFVVQALRGRADARSEEGDDVELETGADIVSLDEVAAGEKAKEVVVDDDVDLEDDIDDDDTFLEEDETSDDDVSDLIDGDIDDDEEA</sequence>
<organism evidence="2 3">
    <name type="scientific">Chelatococcus composti</name>
    <dbReference type="NCBI Taxonomy" id="1743235"/>
    <lineage>
        <taxon>Bacteria</taxon>
        <taxon>Pseudomonadati</taxon>
        <taxon>Pseudomonadota</taxon>
        <taxon>Alphaproteobacteria</taxon>
        <taxon>Hyphomicrobiales</taxon>
        <taxon>Chelatococcaceae</taxon>
        <taxon>Chelatococcus</taxon>
    </lineage>
</organism>
<dbReference type="RefSeq" id="WP_183332688.1">
    <property type="nucleotide sequence ID" value="NZ_BMHX01000002.1"/>
</dbReference>
<evidence type="ECO:0000256" key="1">
    <source>
        <dbReference type="SAM" id="MobiDB-lite"/>
    </source>
</evidence>
<accession>A0A841KCV3</accession>
<dbReference type="Proteomes" id="UP000588017">
    <property type="component" value="Unassembled WGS sequence"/>
</dbReference>
<protein>
    <submittedName>
        <fullName evidence="2">Uncharacterized protein (TIGR02300 family)</fullName>
    </submittedName>
</protein>
<evidence type="ECO:0000313" key="2">
    <source>
        <dbReference type="EMBL" id="MBB6167283.1"/>
    </source>
</evidence>
<feature type="compositionally biased region" description="Acidic residues" evidence="1">
    <location>
        <begin position="80"/>
        <end position="121"/>
    </location>
</feature>
<dbReference type="EMBL" id="JACHEH010000002">
    <property type="protein sequence ID" value="MBB6167283.1"/>
    <property type="molecule type" value="Genomic_DNA"/>
</dbReference>
<name>A0A841KCV3_9HYPH</name>
<comment type="caution">
    <text evidence="2">The sequence shown here is derived from an EMBL/GenBank/DDBJ whole genome shotgun (WGS) entry which is preliminary data.</text>
</comment>
<dbReference type="Pfam" id="PF09538">
    <property type="entry name" value="FYDLN_acid"/>
    <property type="match status" value="1"/>
</dbReference>